<evidence type="ECO:0000259" key="5">
    <source>
        <dbReference type="Pfam" id="PF25137"/>
    </source>
</evidence>
<evidence type="ECO:0000256" key="2">
    <source>
        <dbReference type="ARBA" id="ARBA00023002"/>
    </source>
</evidence>
<name>A0AAC9J2Q6_VIRHA</name>
<feature type="domain" description="Alcohol dehydrogenase iron-type/glycerol dehydrogenase GldA" evidence="4">
    <location>
        <begin position="7"/>
        <end position="176"/>
    </location>
</feature>
<protein>
    <submittedName>
        <fullName evidence="6">Alcohol dehydrogenase</fullName>
    </submittedName>
</protein>
<sequence length="400" mass="43142">MSSTYLPRLIELGAGSLNKLGDIAKEQGIQHVIVIIDSFLTTPEIALDERLKGILMQKNIEVTYFSDYRGEPTTDHLEGALTAIEGKSVDGVLAIGGGSAIDIAKAVSLFAKTPTIKWEEIAAAERLLRLPLIAVPTTAGTGSEATKVMVIKDSKTEFKMNPGHKDLLPDVAVLDPELTLSLPKHFTAYTGMDALTHAMEAYVSTNASVTTDHYALISMKSIATALPKVYENGRDVEAREEMLLSSCYAGIAFSNASTNLAHAAGRPLGARFHIPHGLSVSLLLPFVMQFGLEVEPARYANVAVALGCEDTGDEKKLAASAVKQVEEWNEKFGIWQDGLKYIDIVDLKKNIPILVKDALSGNGITTNRKVPTEEDVATIFLELIEKLEEIQAANPASPIS</sequence>
<dbReference type="GeneID" id="71515784"/>
<evidence type="ECO:0000259" key="4">
    <source>
        <dbReference type="Pfam" id="PF00465"/>
    </source>
</evidence>
<keyword evidence="3" id="KW-0520">NAD</keyword>
<dbReference type="Gene3D" id="1.20.1090.10">
    <property type="entry name" value="Dehydroquinate synthase-like - alpha domain"/>
    <property type="match status" value="1"/>
</dbReference>
<feature type="domain" description="Fe-containing alcohol dehydrogenase-like C-terminal" evidence="5">
    <location>
        <begin position="187"/>
        <end position="381"/>
    </location>
</feature>
<dbReference type="PANTHER" id="PTHR11496:SF102">
    <property type="entry name" value="ALCOHOL DEHYDROGENASE 4"/>
    <property type="match status" value="1"/>
</dbReference>
<dbReference type="KEGG" id="vhl:BME96_15335"/>
<dbReference type="Gene3D" id="3.40.50.1970">
    <property type="match status" value="1"/>
</dbReference>
<dbReference type="RefSeq" id="WP_071649513.1">
    <property type="nucleotide sequence ID" value="NZ_CP017962.1"/>
</dbReference>
<dbReference type="Proteomes" id="UP000182945">
    <property type="component" value="Chromosome"/>
</dbReference>
<accession>A0AAC9J2Q6</accession>
<dbReference type="InterPro" id="IPR056798">
    <property type="entry name" value="ADH_Fe_C"/>
</dbReference>
<dbReference type="FunFam" id="3.40.50.1970:FF:000003">
    <property type="entry name" value="Alcohol dehydrogenase, iron-containing"/>
    <property type="match status" value="1"/>
</dbReference>
<reference evidence="6 7" key="1">
    <citation type="submission" date="2016-11" db="EMBL/GenBank/DDBJ databases">
        <title>Complete genome sequencing of Virgibacillus halodenitrificans PDB-F2.</title>
        <authorList>
            <person name="Sun Z."/>
            <person name="Zhou Y."/>
            <person name="Li H."/>
        </authorList>
    </citation>
    <scope>NUCLEOTIDE SEQUENCE [LARGE SCALE GENOMIC DNA]</scope>
    <source>
        <strain evidence="6 7">PDB-F2</strain>
    </source>
</reference>
<dbReference type="FunFam" id="1.20.1090.10:FF:000001">
    <property type="entry name" value="Aldehyde-alcohol dehydrogenase"/>
    <property type="match status" value="1"/>
</dbReference>
<dbReference type="SUPFAM" id="SSF56796">
    <property type="entry name" value="Dehydroquinate synthase-like"/>
    <property type="match status" value="1"/>
</dbReference>
<comment type="similarity">
    <text evidence="1">Belongs to the iron-containing alcohol dehydrogenase family.</text>
</comment>
<evidence type="ECO:0000256" key="1">
    <source>
        <dbReference type="ARBA" id="ARBA00007358"/>
    </source>
</evidence>
<organism evidence="6 7">
    <name type="scientific">Virgibacillus halodenitrificans</name>
    <name type="common">Bacillus halodenitrificans</name>
    <dbReference type="NCBI Taxonomy" id="1482"/>
    <lineage>
        <taxon>Bacteria</taxon>
        <taxon>Bacillati</taxon>
        <taxon>Bacillota</taxon>
        <taxon>Bacilli</taxon>
        <taxon>Bacillales</taxon>
        <taxon>Bacillaceae</taxon>
        <taxon>Virgibacillus</taxon>
    </lineage>
</organism>
<dbReference type="Pfam" id="PF00465">
    <property type="entry name" value="Fe-ADH"/>
    <property type="match status" value="1"/>
</dbReference>
<dbReference type="Pfam" id="PF25137">
    <property type="entry name" value="ADH_Fe_C"/>
    <property type="match status" value="1"/>
</dbReference>
<dbReference type="InterPro" id="IPR001670">
    <property type="entry name" value="ADH_Fe/GldA"/>
</dbReference>
<evidence type="ECO:0000256" key="3">
    <source>
        <dbReference type="ARBA" id="ARBA00023027"/>
    </source>
</evidence>
<dbReference type="InterPro" id="IPR018211">
    <property type="entry name" value="ADH_Fe_CS"/>
</dbReference>
<dbReference type="InterPro" id="IPR039697">
    <property type="entry name" value="Alcohol_dehydrogenase_Fe"/>
</dbReference>
<evidence type="ECO:0000313" key="6">
    <source>
        <dbReference type="EMBL" id="APC49482.1"/>
    </source>
</evidence>
<evidence type="ECO:0000313" key="7">
    <source>
        <dbReference type="Proteomes" id="UP000182945"/>
    </source>
</evidence>
<dbReference type="CDD" id="cd08551">
    <property type="entry name" value="Fe-ADH"/>
    <property type="match status" value="1"/>
</dbReference>
<dbReference type="PANTHER" id="PTHR11496">
    <property type="entry name" value="ALCOHOL DEHYDROGENASE"/>
    <property type="match status" value="1"/>
</dbReference>
<dbReference type="PROSITE" id="PS00913">
    <property type="entry name" value="ADH_IRON_1"/>
    <property type="match status" value="1"/>
</dbReference>
<keyword evidence="2" id="KW-0560">Oxidoreductase</keyword>
<dbReference type="GO" id="GO:0046872">
    <property type="term" value="F:metal ion binding"/>
    <property type="evidence" value="ECO:0007669"/>
    <property type="project" value="InterPro"/>
</dbReference>
<dbReference type="GO" id="GO:0004022">
    <property type="term" value="F:alcohol dehydrogenase (NAD+) activity"/>
    <property type="evidence" value="ECO:0007669"/>
    <property type="project" value="TreeGrafter"/>
</dbReference>
<dbReference type="EMBL" id="CP017962">
    <property type="protein sequence ID" value="APC49482.1"/>
    <property type="molecule type" value="Genomic_DNA"/>
</dbReference>
<proteinExistence type="inferred from homology"/>
<dbReference type="AlphaFoldDB" id="A0AAC9J2Q6"/>
<gene>
    <name evidence="6" type="ORF">BME96_15335</name>
</gene>